<name>A0AAV5MP95_9ROSI</name>
<accession>A0AAV5MP95</accession>
<sequence length="52" mass="6189">MVSALKDLAAKSQVSSLHITFPSENEWHKLKDKGFLQRIGMQYHWKNRNYKK</sequence>
<protein>
    <submittedName>
        <fullName evidence="1">Uncharacterized protein</fullName>
    </submittedName>
</protein>
<gene>
    <name evidence="1" type="ORF">SLEP1_g57631</name>
</gene>
<evidence type="ECO:0000313" key="1">
    <source>
        <dbReference type="EMBL" id="GKV50954.1"/>
    </source>
</evidence>
<dbReference type="AlphaFoldDB" id="A0AAV5MP95"/>
<evidence type="ECO:0000313" key="2">
    <source>
        <dbReference type="Proteomes" id="UP001054252"/>
    </source>
</evidence>
<keyword evidence="2" id="KW-1185">Reference proteome</keyword>
<dbReference type="PANTHER" id="PTHR47017">
    <property type="entry name" value="ACYL-COA"/>
    <property type="match status" value="1"/>
</dbReference>
<dbReference type="Proteomes" id="UP001054252">
    <property type="component" value="Unassembled WGS sequence"/>
</dbReference>
<dbReference type="InterPro" id="IPR007434">
    <property type="entry name" value="FemAB-like"/>
</dbReference>
<dbReference type="PANTHER" id="PTHR47017:SF1">
    <property type="entry name" value="ACYL-COA"/>
    <property type="match status" value="1"/>
</dbReference>
<comment type="caution">
    <text evidence="1">The sequence shown here is derived from an EMBL/GenBank/DDBJ whole genome shotgun (WGS) entry which is preliminary data.</text>
</comment>
<reference evidence="1 2" key="1">
    <citation type="journal article" date="2021" name="Commun. Biol.">
        <title>The genome of Shorea leprosula (Dipterocarpaceae) highlights the ecological relevance of drought in aseasonal tropical rainforests.</title>
        <authorList>
            <person name="Ng K.K.S."/>
            <person name="Kobayashi M.J."/>
            <person name="Fawcett J.A."/>
            <person name="Hatakeyama M."/>
            <person name="Paape T."/>
            <person name="Ng C.H."/>
            <person name="Ang C.C."/>
            <person name="Tnah L.H."/>
            <person name="Lee C.T."/>
            <person name="Nishiyama T."/>
            <person name="Sese J."/>
            <person name="O'Brien M.J."/>
            <person name="Copetti D."/>
            <person name="Mohd Noor M.I."/>
            <person name="Ong R.C."/>
            <person name="Putra M."/>
            <person name="Sireger I.Z."/>
            <person name="Indrioko S."/>
            <person name="Kosugi Y."/>
            <person name="Izuno A."/>
            <person name="Isagi Y."/>
            <person name="Lee S.L."/>
            <person name="Shimizu K.K."/>
        </authorList>
    </citation>
    <scope>NUCLEOTIDE SEQUENCE [LARGE SCALE GENOMIC DNA]</scope>
    <source>
        <strain evidence="1">214</strain>
    </source>
</reference>
<proteinExistence type="predicted"/>
<dbReference type="EMBL" id="BPVZ01000415">
    <property type="protein sequence ID" value="GKV50954.1"/>
    <property type="molecule type" value="Genomic_DNA"/>
</dbReference>
<organism evidence="1 2">
    <name type="scientific">Rubroshorea leprosula</name>
    <dbReference type="NCBI Taxonomy" id="152421"/>
    <lineage>
        <taxon>Eukaryota</taxon>
        <taxon>Viridiplantae</taxon>
        <taxon>Streptophyta</taxon>
        <taxon>Embryophyta</taxon>
        <taxon>Tracheophyta</taxon>
        <taxon>Spermatophyta</taxon>
        <taxon>Magnoliopsida</taxon>
        <taxon>eudicotyledons</taxon>
        <taxon>Gunneridae</taxon>
        <taxon>Pentapetalae</taxon>
        <taxon>rosids</taxon>
        <taxon>malvids</taxon>
        <taxon>Malvales</taxon>
        <taxon>Dipterocarpaceae</taxon>
        <taxon>Rubroshorea</taxon>
    </lineage>
</organism>
<dbReference type="Pfam" id="PF04339">
    <property type="entry name" value="FemAB_like"/>
    <property type="match status" value="1"/>
</dbReference>